<sequence>MEDAHARPARFSVDRLTAVREWIWRHSSQPNGDPWDSDPEHLDRAAQNLLGDLAQLLTSSNPQPASALHPPRAPHPLVDAHGLPLTTLVPAADRHDSLLVGPIQDSMPTIRRGGRGRPRRRPATLHRDEDYDAPRVRRYLRRRGISARIARIGRDSSARLGRHGWVERIHGWLLSYKRLALH</sequence>
<proteinExistence type="predicted"/>
<dbReference type="STRING" id="526225.Gobs_2623"/>
<dbReference type="eggNOG" id="COG3293">
    <property type="taxonomic scope" value="Bacteria"/>
</dbReference>
<keyword evidence="3" id="KW-1185">Reference proteome</keyword>
<feature type="region of interest" description="Disordered" evidence="1">
    <location>
        <begin position="104"/>
        <end position="127"/>
    </location>
</feature>
<organism evidence="2 3">
    <name type="scientific">Geodermatophilus obscurus (strain ATCC 25078 / DSM 43160 / JCM 3152 / CCUG 61914 / KCC A-0152 / KCTC 9177 / NBRC 13315 / NRRL B-3577 / G-20)</name>
    <dbReference type="NCBI Taxonomy" id="526225"/>
    <lineage>
        <taxon>Bacteria</taxon>
        <taxon>Bacillati</taxon>
        <taxon>Actinomycetota</taxon>
        <taxon>Actinomycetes</taxon>
        <taxon>Geodermatophilales</taxon>
        <taxon>Geodermatophilaceae</taxon>
        <taxon>Geodermatophilus</taxon>
    </lineage>
</organism>
<evidence type="ECO:0000313" key="2">
    <source>
        <dbReference type="EMBL" id="ADB75262.1"/>
    </source>
</evidence>
<gene>
    <name evidence="2" type="ordered locus">Gobs_2623</name>
</gene>
<name>D2S5I2_GEOOG</name>
<reference evidence="3" key="2">
    <citation type="submission" date="2010-01" db="EMBL/GenBank/DDBJ databases">
        <title>The complete genome of Geodermatophilus obscurus DSM 43160.</title>
        <authorList>
            <consortium name="US DOE Joint Genome Institute (JGI-PGF)"/>
            <person name="Lucas S."/>
            <person name="Copeland A."/>
            <person name="Lapidus A."/>
            <person name="Glavina del Rio T."/>
            <person name="Dalin E."/>
            <person name="Tice H."/>
            <person name="Bruce D."/>
            <person name="Goodwin L."/>
            <person name="Pitluck S."/>
            <person name="Kyrpides N."/>
            <person name="Mavromatis K."/>
            <person name="Ivanova N."/>
            <person name="Munk A.C."/>
            <person name="Brettin T."/>
            <person name="Detter J.C."/>
            <person name="Han C."/>
            <person name="Larimer F."/>
            <person name="Land M."/>
            <person name="Hauser L."/>
            <person name="Markowitz V."/>
            <person name="Cheng J.-F."/>
            <person name="Hugenholtz P."/>
            <person name="Woyke T."/>
            <person name="Wu D."/>
            <person name="Jando M."/>
            <person name="Schneider S."/>
            <person name="Klenk H.-P."/>
            <person name="Eisen J.A."/>
        </authorList>
    </citation>
    <scope>NUCLEOTIDE SEQUENCE [LARGE SCALE GENOMIC DNA]</scope>
    <source>
        <strain evidence="3">ATCC 25078 / DSM 43160 / JCM 3152 / KCC A-0152 / KCTC 9177 / NBRC 13315 / NRRL B-3577 / G-20</strain>
    </source>
</reference>
<accession>D2S5I2</accession>
<protein>
    <recommendedName>
        <fullName evidence="4">Transposase DDE domain-containing protein</fullName>
    </recommendedName>
</protein>
<evidence type="ECO:0008006" key="4">
    <source>
        <dbReference type="Google" id="ProtNLM"/>
    </source>
</evidence>
<feature type="compositionally biased region" description="Basic residues" evidence="1">
    <location>
        <begin position="112"/>
        <end position="124"/>
    </location>
</feature>
<reference evidence="2 3" key="1">
    <citation type="journal article" date="2010" name="Stand. Genomic Sci.">
        <title>Complete genome sequence of Geodermatophilus obscurus type strain (G-20).</title>
        <authorList>
            <person name="Ivanova N."/>
            <person name="Sikorski J."/>
            <person name="Jando M."/>
            <person name="Munk C."/>
            <person name="Lapidus A."/>
            <person name="Glavina Del Rio T."/>
            <person name="Copeland A."/>
            <person name="Tice H."/>
            <person name="Cheng J.-F."/>
            <person name="Lucas S."/>
            <person name="Chen F."/>
            <person name="Nolan M."/>
            <person name="Bruce D."/>
            <person name="Goodwin L."/>
            <person name="Pitluck S."/>
            <person name="Mavromatis K."/>
            <person name="Mikhailova N."/>
            <person name="Pati A."/>
            <person name="Chen A."/>
            <person name="Palaniappan K."/>
            <person name="Land M."/>
            <person name="Hauser L."/>
            <person name="Chang Y.-J."/>
            <person name="Jeffries C.D."/>
            <person name="Meincke L."/>
            <person name="Brettin T."/>
            <person name="Detter J.C."/>
            <person name="Detter J.C."/>
            <person name="Rohde M."/>
            <person name="Goeker M."/>
            <person name="Bristow J."/>
            <person name="Eisen J.A."/>
            <person name="Markowitz V."/>
            <person name="Hugenholtz P."/>
            <person name="Kyrpides N.C."/>
            <person name="Klenk H.-P."/>
        </authorList>
    </citation>
    <scope>NUCLEOTIDE SEQUENCE [LARGE SCALE GENOMIC DNA]</scope>
    <source>
        <strain evidence="3">ATCC 25078 / DSM 43160 / JCM 3152 / KCC A-0152 / KCTC 9177 / NBRC 13315 / NRRL B-3577 / G-20</strain>
    </source>
</reference>
<dbReference type="AlphaFoldDB" id="D2S5I2"/>
<dbReference type="KEGG" id="gob:Gobs_2623"/>
<evidence type="ECO:0000313" key="3">
    <source>
        <dbReference type="Proteomes" id="UP000001382"/>
    </source>
</evidence>
<evidence type="ECO:0000256" key="1">
    <source>
        <dbReference type="SAM" id="MobiDB-lite"/>
    </source>
</evidence>
<dbReference type="EMBL" id="CP001867">
    <property type="protein sequence ID" value="ADB75262.1"/>
    <property type="molecule type" value="Genomic_DNA"/>
</dbReference>
<dbReference type="Proteomes" id="UP000001382">
    <property type="component" value="Chromosome"/>
</dbReference>
<dbReference type="HOGENOM" id="CLU_1480044_0_0_11"/>